<protein>
    <submittedName>
        <fullName evidence="5">N-acetyltransferase</fullName>
    </submittedName>
</protein>
<dbReference type="SUPFAM" id="SSF55729">
    <property type="entry name" value="Acyl-CoA N-acyltransferases (Nat)"/>
    <property type="match status" value="1"/>
</dbReference>
<evidence type="ECO:0000256" key="3">
    <source>
        <dbReference type="ARBA" id="ARBA00023315"/>
    </source>
</evidence>
<keyword evidence="2 5" id="KW-0808">Transferase</keyword>
<dbReference type="GeneID" id="54279076"/>
<evidence type="ECO:0000313" key="5">
    <source>
        <dbReference type="EMBL" id="KAF2015925.1"/>
    </source>
</evidence>
<evidence type="ECO:0000256" key="2">
    <source>
        <dbReference type="ARBA" id="ARBA00022679"/>
    </source>
</evidence>
<evidence type="ECO:0000313" key="6">
    <source>
        <dbReference type="Proteomes" id="UP000799778"/>
    </source>
</evidence>
<dbReference type="EMBL" id="ML978069">
    <property type="protein sequence ID" value="KAF2015925.1"/>
    <property type="molecule type" value="Genomic_DNA"/>
</dbReference>
<dbReference type="Pfam" id="PF13302">
    <property type="entry name" value="Acetyltransf_3"/>
    <property type="match status" value="1"/>
</dbReference>
<accession>A0A6A5XRJ1</accession>
<comment type="similarity">
    <text evidence="1">Belongs to the acetyltransferase family. GNAT subfamily.</text>
</comment>
<dbReference type="PANTHER" id="PTHR13256">
    <property type="entry name" value="N-ACETYLTRANSFERASE 9"/>
    <property type="match status" value="1"/>
</dbReference>
<evidence type="ECO:0000259" key="4">
    <source>
        <dbReference type="Pfam" id="PF13302"/>
    </source>
</evidence>
<dbReference type="OrthoDB" id="5043642at2759"/>
<keyword evidence="3" id="KW-0012">Acyltransferase</keyword>
<keyword evidence="6" id="KW-1185">Reference proteome</keyword>
<dbReference type="AlphaFoldDB" id="A0A6A5XRJ1"/>
<organism evidence="5 6">
    <name type="scientific">Aaosphaeria arxii CBS 175.79</name>
    <dbReference type="NCBI Taxonomy" id="1450172"/>
    <lineage>
        <taxon>Eukaryota</taxon>
        <taxon>Fungi</taxon>
        <taxon>Dikarya</taxon>
        <taxon>Ascomycota</taxon>
        <taxon>Pezizomycotina</taxon>
        <taxon>Dothideomycetes</taxon>
        <taxon>Pleosporomycetidae</taxon>
        <taxon>Pleosporales</taxon>
        <taxon>Pleosporales incertae sedis</taxon>
        <taxon>Aaosphaeria</taxon>
    </lineage>
</organism>
<evidence type="ECO:0000256" key="1">
    <source>
        <dbReference type="ARBA" id="ARBA00009342"/>
    </source>
</evidence>
<reference evidence="5" key="1">
    <citation type="journal article" date="2020" name="Stud. Mycol.">
        <title>101 Dothideomycetes genomes: a test case for predicting lifestyles and emergence of pathogens.</title>
        <authorList>
            <person name="Haridas S."/>
            <person name="Albert R."/>
            <person name="Binder M."/>
            <person name="Bloem J."/>
            <person name="Labutti K."/>
            <person name="Salamov A."/>
            <person name="Andreopoulos B."/>
            <person name="Baker S."/>
            <person name="Barry K."/>
            <person name="Bills G."/>
            <person name="Bluhm B."/>
            <person name="Cannon C."/>
            <person name="Castanera R."/>
            <person name="Culley D."/>
            <person name="Daum C."/>
            <person name="Ezra D."/>
            <person name="Gonzalez J."/>
            <person name="Henrissat B."/>
            <person name="Kuo A."/>
            <person name="Liang C."/>
            <person name="Lipzen A."/>
            <person name="Lutzoni F."/>
            <person name="Magnuson J."/>
            <person name="Mondo S."/>
            <person name="Nolan M."/>
            <person name="Ohm R."/>
            <person name="Pangilinan J."/>
            <person name="Park H.-J."/>
            <person name="Ramirez L."/>
            <person name="Alfaro M."/>
            <person name="Sun H."/>
            <person name="Tritt A."/>
            <person name="Yoshinaga Y."/>
            <person name="Zwiers L.-H."/>
            <person name="Turgeon B."/>
            <person name="Goodwin S."/>
            <person name="Spatafora J."/>
            <person name="Crous P."/>
            <person name="Grigoriev I."/>
        </authorList>
    </citation>
    <scope>NUCLEOTIDE SEQUENCE</scope>
    <source>
        <strain evidence="5">CBS 175.79</strain>
    </source>
</reference>
<feature type="domain" description="N-acetyltransferase" evidence="4">
    <location>
        <begin position="15"/>
        <end position="197"/>
    </location>
</feature>
<dbReference type="InterPro" id="IPR000182">
    <property type="entry name" value="GNAT_dom"/>
</dbReference>
<name>A0A6A5XRJ1_9PLEO</name>
<dbReference type="GO" id="GO:0008080">
    <property type="term" value="F:N-acetyltransferase activity"/>
    <property type="evidence" value="ECO:0007669"/>
    <property type="project" value="InterPro"/>
</dbReference>
<gene>
    <name evidence="5" type="ORF">BU24DRAFT_187939</name>
</gene>
<sequence>MRLNEHTAVLNSNQILLVPYSEHHVPAYHEWMQDEELQKATASEPLTLHEEYAMQKSWREDADKLTFIVCTAPATEESEASDFQLQRGNQDSPGNMMGDINLFLNEDDEQDDSSPTFQNVVGEVEIMIARNDLQGKGLGKTILNTFMWYMLSSMDEIRQEWQARHGVSGKTSNLAYLRVKIDASNTRSIRLFESVGFSKIREEPNYFGELELRWPISSGSKTAVEERLETVPRVLNY</sequence>
<dbReference type="InterPro" id="IPR039135">
    <property type="entry name" value="NAT9-like"/>
</dbReference>
<dbReference type="Gene3D" id="3.40.630.30">
    <property type="match status" value="1"/>
</dbReference>
<dbReference type="Proteomes" id="UP000799778">
    <property type="component" value="Unassembled WGS sequence"/>
</dbReference>
<dbReference type="RefSeq" id="XP_033384264.1">
    <property type="nucleotide sequence ID" value="XM_033521679.1"/>
</dbReference>
<dbReference type="InterPro" id="IPR016181">
    <property type="entry name" value="Acyl_CoA_acyltransferase"/>
</dbReference>
<proteinExistence type="inferred from homology"/>
<dbReference type="PANTHER" id="PTHR13256:SF16">
    <property type="entry name" value="ALPHA_BETA-TUBULIN-N-ACETYLTRANSFERASE 9"/>
    <property type="match status" value="1"/>
</dbReference>